<dbReference type="Pfam" id="PF01590">
    <property type="entry name" value="GAF"/>
    <property type="match status" value="1"/>
</dbReference>
<organism evidence="12">
    <name type="scientific">uncultured Nocardioides sp</name>
    <dbReference type="NCBI Taxonomy" id="198441"/>
    <lineage>
        <taxon>Bacteria</taxon>
        <taxon>Bacillati</taxon>
        <taxon>Actinomycetota</taxon>
        <taxon>Actinomycetes</taxon>
        <taxon>Propionibacteriales</taxon>
        <taxon>Nocardioidaceae</taxon>
        <taxon>Nocardioides</taxon>
        <taxon>environmental samples</taxon>
    </lineage>
</organism>
<dbReference type="SUPFAM" id="SSF55874">
    <property type="entry name" value="ATPase domain of HSP90 chaperone/DNA topoisomerase II/histidine kinase"/>
    <property type="match status" value="1"/>
</dbReference>
<keyword evidence="6" id="KW-0547">Nucleotide-binding</keyword>
<keyword evidence="5" id="KW-0808">Transferase</keyword>
<dbReference type="SUPFAM" id="SSF47384">
    <property type="entry name" value="Homodimeric domain of signal transducing histidine kinase"/>
    <property type="match status" value="1"/>
</dbReference>
<dbReference type="GO" id="GO:0030295">
    <property type="term" value="F:protein kinase activator activity"/>
    <property type="evidence" value="ECO:0007669"/>
    <property type="project" value="TreeGrafter"/>
</dbReference>
<dbReference type="GO" id="GO:0000156">
    <property type="term" value="F:phosphorelay response regulator activity"/>
    <property type="evidence" value="ECO:0007669"/>
    <property type="project" value="TreeGrafter"/>
</dbReference>
<evidence type="ECO:0000256" key="8">
    <source>
        <dbReference type="ARBA" id="ARBA00022840"/>
    </source>
</evidence>
<dbReference type="GO" id="GO:0000155">
    <property type="term" value="F:phosphorelay sensor kinase activity"/>
    <property type="evidence" value="ECO:0007669"/>
    <property type="project" value="InterPro"/>
</dbReference>
<dbReference type="InterPro" id="IPR003661">
    <property type="entry name" value="HisK_dim/P_dom"/>
</dbReference>
<comment type="subcellular location">
    <subcellularLocation>
        <location evidence="2">Cell membrane</location>
    </subcellularLocation>
</comment>
<dbReference type="EC" id="2.7.13.3" evidence="3"/>
<dbReference type="InterPro" id="IPR036097">
    <property type="entry name" value="HisK_dim/P_sf"/>
</dbReference>
<keyword evidence="9" id="KW-0902">Two-component regulatory system</keyword>
<dbReference type="SUPFAM" id="SSF55781">
    <property type="entry name" value="GAF domain-like"/>
    <property type="match status" value="1"/>
</dbReference>
<evidence type="ECO:0000256" key="7">
    <source>
        <dbReference type="ARBA" id="ARBA00022777"/>
    </source>
</evidence>
<dbReference type="SMART" id="SM00388">
    <property type="entry name" value="HisKA"/>
    <property type="match status" value="1"/>
</dbReference>
<sequence>MSTGQQRNAAVEEYHLLQQPQRPELAELAELAARLCAAPTAAVVVLAEAGPQTVASYGLGAELEAVALALCGSAVLDESPLVVPDADADERFASGCVGGGRGAVRFVAVTPLTTPEGVRFGILAVLDEQPHEVDRQGRDLALLADRLVGVLELELASRRLFEVSESLAVAQDGLADFAGTVSHDLKNPLAAVAMSLEIAQDNIDPADALLLSMVSRAERGAQRMKDMIDDLHAYARQATAPEKRDVDVADLLEVAVGGLGAPEHRSAVEVAAMPTVLADPDQLQVVFSNLLDNAVRYAHPDRPLRVVVAASEETAAWTFSVADCGVGVPEHERTRVFEPLARLDKSVSGTGLGLTTARRIVKAHRGRIWIEETPSGGATVRFTLPRH</sequence>
<dbReference type="Pfam" id="PF00512">
    <property type="entry name" value="HisKA"/>
    <property type="match status" value="1"/>
</dbReference>
<keyword evidence="4" id="KW-0597">Phosphoprotein</keyword>
<keyword evidence="7" id="KW-0418">Kinase</keyword>
<comment type="catalytic activity">
    <reaction evidence="1">
        <text>ATP + protein L-histidine = ADP + protein N-phospho-L-histidine.</text>
        <dbReference type="EC" id="2.7.13.3"/>
    </reaction>
</comment>
<evidence type="ECO:0000313" key="12">
    <source>
        <dbReference type="EMBL" id="CAA9387337.1"/>
    </source>
</evidence>
<dbReference type="InterPro" id="IPR003018">
    <property type="entry name" value="GAF"/>
</dbReference>
<dbReference type="PANTHER" id="PTHR42878:SF7">
    <property type="entry name" value="SENSOR HISTIDINE KINASE GLRK"/>
    <property type="match status" value="1"/>
</dbReference>
<dbReference type="Pfam" id="PF02518">
    <property type="entry name" value="HATPase_c"/>
    <property type="match status" value="1"/>
</dbReference>
<dbReference type="GO" id="GO:0007234">
    <property type="term" value="P:osmosensory signaling via phosphorelay pathway"/>
    <property type="evidence" value="ECO:0007669"/>
    <property type="project" value="TreeGrafter"/>
</dbReference>
<evidence type="ECO:0000256" key="9">
    <source>
        <dbReference type="ARBA" id="ARBA00023012"/>
    </source>
</evidence>
<dbReference type="GO" id="GO:0005524">
    <property type="term" value="F:ATP binding"/>
    <property type="evidence" value="ECO:0007669"/>
    <property type="project" value="UniProtKB-KW"/>
</dbReference>
<proteinExistence type="predicted"/>
<reference evidence="12" key="1">
    <citation type="submission" date="2020-02" db="EMBL/GenBank/DDBJ databases">
        <authorList>
            <person name="Meier V. D."/>
        </authorList>
    </citation>
    <scope>NUCLEOTIDE SEQUENCE</scope>
    <source>
        <strain evidence="12">AVDCRST_MAG06</strain>
    </source>
</reference>
<gene>
    <name evidence="12" type="ORF">AVDCRST_MAG06-1358</name>
</gene>
<keyword evidence="8" id="KW-0067">ATP-binding</keyword>
<feature type="domain" description="Histidine kinase" evidence="11">
    <location>
        <begin position="180"/>
        <end position="387"/>
    </location>
</feature>
<dbReference type="AlphaFoldDB" id="A0A6J4NIZ8"/>
<dbReference type="SMART" id="SM00387">
    <property type="entry name" value="HATPase_c"/>
    <property type="match status" value="1"/>
</dbReference>
<dbReference type="GO" id="GO:0005886">
    <property type="term" value="C:plasma membrane"/>
    <property type="evidence" value="ECO:0007669"/>
    <property type="project" value="UniProtKB-SubCell"/>
</dbReference>
<dbReference type="PROSITE" id="PS50109">
    <property type="entry name" value="HIS_KIN"/>
    <property type="match status" value="1"/>
</dbReference>
<evidence type="ECO:0000256" key="10">
    <source>
        <dbReference type="ARBA" id="ARBA00039401"/>
    </source>
</evidence>
<evidence type="ECO:0000256" key="3">
    <source>
        <dbReference type="ARBA" id="ARBA00012438"/>
    </source>
</evidence>
<dbReference type="EMBL" id="CADCUP010000093">
    <property type="protein sequence ID" value="CAA9387337.1"/>
    <property type="molecule type" value="Genomic_DNA"/>
</dbReference>
<evidence type="ECO:0000256" key="4">
    <source>
        <dbReference type="ARBA" id="ARBA00022553"/>
    </source>
</evidence>
<name>A0A6J4NIZ8_9ACTN</name>
<dbReference type="PANTHER" id="PTHR42878">
    <property type="entry name" value="TWO-COMPONENT HISTIDINE KINASE"/>
    <property type="match status" value="1"/>
</dbReference>
<dbReference type="Gene3D" id="3.30.450.40">
    <property type="match status" value="1"/>
</dbReference>
<dbReference type="InterPro" id="IPR050351">
    <property type="entry name" value="BphY/WalK/GraS-like"/>
</dbReference>
<accession>A0A6J4NIZ8</accession>
<evidence type="ECO:0000256" key="1">
    <source>
        <dbReference type="ARBA" id="ARBA00000085"/>
    </source>
</evidence>
<dbReference type="InterPro" id="IPR003594">
    <property type="entry name" value="HATPase_dom"/>
</dbReference>
<dbReference type="CDD" id="cd00082">
    <property type="entry name" value="HisKA"/>
    <property type="match status" value="1"/>
</dbReference>
<dbReference type="Gene3D" id="3.30.565.10">
    <property type="entry name" value="Histidine kinase-like ATPase, C-terminal domain"/>
    <property type="match status" value="1"/>
</dbReference>
<protein>
    <recommendedName>
        <fullName evidence="10">Sensor-like histidine kinase SenX3</fullName>
        <ecNumber evidence="3">2.7.13.3</ecNumber>
    </recommendedName>
</protein>
<evidence type="ECO:0000256" key="6">
    <source>
        <dbReference type="ARBA" id="ARBA00022741"/>
    </source>
</evidence>
<dbReference type="PRINTS" id="PR00344">
    <property type="entry name" value="BCTRLSENSOR"/>
</dbReference>
<dbReference type="InterPro" id="IPR005467">
    <property type="entry name" value="His_kinase_dom"/>
</dbReference>
<dbReference type="InterPro" id="IPR036890">
    <property type="entry name" value="HATPase_C_sf"/>
</dbReference>
<dbReference type="Gene3D" id="1.10.287.130">
    <property type="match status" value="1"/>
</dbReference>
<dbReference type="RefSeq" id="WP_295657809.1">
    <property type="nucleotide sequence ID" value="NZ_CADCUP010000093.1"/>
</dbReference>
<dbReference type="InterPro" id="IPR004358">
    <property type="entry name" value="Sig_transdc_His_kin-like_C"/>
</dbReference>
<dbReference type="InterPro" id="IPR029016">
    <property type="entry name" value="GAF-like_dom_sf"/>
</dbReference>
<evidence type="ECO:0000259" key="11">
    <source>
        <dbReference type="PROSITE" id="PS50109"/>
    </source>
</evidence>
<evidence type="ECO:0000256" key="5">
    <source>
        <dbReference type="ARBA" id="ARBA00022679"/>
    </source>
</evidence>
<evidence type="ECO:0000256" key="2">
    <source>
        <dbReference type="ARBA" id="ARBA00004236"/>
    </source>
</evidence>